<dbReference type="eggNOG" id="ENOG502RZJY">
    <property type="taxonomic scope" value="Eukaryota"/>
</dbReference>
<evidence type="ECO:0000256" key="1">
    <source>
        <dbReference type="SAM" id="MobiDB-lite"/>
    </source>
</evidence>
<name>A0A022S0Q6_ERYGU</name>
<evidence type="ECO:0000313" key="2">
    <source>
        <dbReference type="EMBL" id="EYU44825.1"/>
    </source>
</evidence>
<keyword evidence="3" id="KW-1185">Reference proteome</keyword>
<protein>
    <submittedName>
        <fullName evidence="2">Uncharacterized protein</fullName>
    </submittedName>
</protein>
<feature type="region of interest" description="Disordered" evidence="1">
    <location>
        <begin position="14"/>
        <end position="44"/>
    </location>
</feature>
<dbReference type="PhylomeDB" id="A0A022S0Q6"/>
<dbReference type="AlphaFoldDB" id="A0A022S0Q6"/>
<proteinExistence type="predicted"/>
<evidence type="ECO:0000313" key="3">
    <source>
        <dbReference type="Proteomes" id="UP000030748"/>
    </source>
</evidence>
<dbReference type="Proteomes" id="UP000030748">
    <property type="component" value="Unassembled WGS sequence"/>
</dbReference>
<dbReference type="EMBL" id="KI630210">
    <property type="protein sequence ID" value="EYU44825.1"/>
    <property type="molecule type" value="Genomic_DNA"/>
</dbReference>
<feature type="compositionally biased region" description="Polar residues" evidence="1">
    <location>
        <begin position="33"/>
        <end position="44"/>
    </location>
</feature>
<reference evidence="2 3" key="1">
    <citation type="journal article" date="2013" name="Proc. Natl. Acad. Sci. U.S.A.">
        <title>Fine-scale variation in meiotic recombination in Mimulus inferred from population shotgun sequencing.</title>
        <authorList>
            <person name="Hellsten U."/>
            <person name="Wright K.M."/>
            <person name="Jenkins J."/>
            <person name="Shu S."/>
            <person name="Yuan Y."/>
            <person name="Wessler S.R."/>
            <person name="Schmutz J."/>
            <person name="Willis J.H."/>
            <person name="Rokhsar D.S."/>
        </authorList>
    </citation>
    <scope>NUCLEOTIDE SEQUENCE [LARGE SCALE GENOMIC DNA]</scope>
    <source>
        <strain evidence="3">cv. DUN x IM62</strain>
    </source>
</reference>
<dbReference type="OrthoDB" id="663108at2759"/>
<dbReference type="PANTHER" id="PTHR34278">
    <property type="entry name" value="PROTEIN THI031, PUTATIVE-RELATED"/>
    <property type="match status" value="1"/>
</dbReference>
<gene>
    <name evidence="2" type="ORF">MIMGU_mgv1a021405mg</name>
</gene>
<dbReference type="OMA" id="IVRTGMI"/>
<accession>A0A022S0Q6</accession>
<sequence length="123" mass="13601">MKREGRQHGMVRTYIKPGNLNGPSSAPIAGQFSKVSTKPTNHSKFTGKCARPMCRQCHITPARKSMDKVKGTQKLRSWSDYRSNTWTVVGGDEPGSKYSSGFSATGLVDYYLGSDDDFLCEDD</sequence>
<dbReference type="PANTHER" id="PTHR34278:SF1">
    <property type="entry name" value="PROTEIN THI031, PUTATIVE-RELATED"/>
    <property type="match status" value="1"/>
</dbReference>
<organism evidence="2 3">
    <name type="scientific">Erythranthe guttata</name>
    <name type="common">Yellow monkey flower</name>
    <name type="synonym">Mimulus guttatus</name>
    <dbReference type="NCBI Taxonomy" id="4155"/>
    <lineage>
        <taxon>Eukaryota</taxon>
        <taxon>Viridiplantae</taxon>
        <taxon>Streptophyta</taxon>
        <taxon>Embryophyta</taxon>
        <taxon>Tracheophyta</taxon>
        <taxon>Spermatophyta</taxon>
        <taxon>Magnoliopsida</taxon>
        <taxon>eudicotyledons</taxon>
        <taxon>Gunneridae</taxon>
        <taxon>Pentapetalae</taxon>
        <taxon>asterids</taxon>
        <taxon>lamiids</taxon>
        <taxon>Lamiales</taxon>
        <taxon>Phrymaceae</taxon>
        <taxon>Erythranthe</taxon>
    </lineage>
</organism>
<dbReference type="KEGG" id="egt:105970755"/>